<dbReference type="HAMAP" id="MF_00102">
    <property type="entry name" value="DapB"/>
    <property type="match status" value="1"/>
</dbReference>
<dbReference type="GO" id="GO:0051287">
    <property type="term" value="F:NAD binding"/>
    <property type="evidence" value="ECO:0007669"/>
    <property type="project" value="UniProtKB-UniRule"/>
</dbReference>
<sequence>MRIVLIGYGKMGKVIEKIALHRGHEVVERIDVSNGHRLGELTRNDADVAIEFTQPESAYINTKTCIEQGIPVVSGTTGWLEKKQEVEALCRAKGGAFFYASNYSVGVNLFFQLNKYLARMMKPYTDYKVNVEEIHHTEKKDAPSGTAITLAEGLLDTFTEKTNWVNEASNQPHELPIVSLREHDVKGTHTIQYTSNIDDIEIKHTAHTREGFASGTVMAAEWVHTKKGVFGMADMLNLEK</sequence>
<evidence type="ECO:0000256" key="5">
    <source>
        <dbReference type="ARBA" id="ARBA00022915"/>
    </source>
</evidence>
<dbReference type="GO" id="GO:0005829">
    <property type="term" value="C:cytosol"/>
    <property type="evidence" value="ECO:0007669"/>
    <property type="project" value="TreeGrafter"/>
</dbReference>
<dbReference type="OrthoDB" id="9790352at2"/>
<comment type="similarity">
    <text evidence="1 13">Belongs to the DapB family.</text>
</comment>
<comment type="pathway">
    <text evidence="9 13">Amino-acid biosynthesis; L-lysine biosynthesis via DAP pathway; (S)-tetrahydrodipicolinate from L-aspartate: step 4/4.</text>
</comment>
<feature type="binding site" evidence="13">
    <location>
        <begin position="75"/>
        <end position="77"/>
    </location>
    <ligand>
        <name>NAD(+)</name>
        <dbReference type="ChEBI" id="CHEBI:57540"/>
    </ligand>
</feature>
<evidence type="ECO:0000313" key="16">
    <source>
        <dbReference type="EMBL" id="EAY24203.1"/>
    </source>
</evidence>
<dbReference type="Proteomes" id="UP000004095">
    <property type="component" value="Unassembled WGS sequence"/>
</dbReference>
<dbReference type="SUPFAM" id="SSF51735">
    <property type="entry name" value="NAD(P)-binding Rossmann-fold domains"/>
    <property type="match status" value="1"/>
</dbReference>
<dbReference type="UniPathway" id="UPA00034">
    <property type="reaction ID" value="UER00018"/>
</dbReference>
<dbReference type="InterPro" id="IPR022664">
    <property type="entry name" value="DapB_N_CS"/>
</dbReference>
<comment type="catalytic activity">
    <reaction evidence="12 13">
        <text>(S)-2,3,4,5-tetrahydrodipicolinate + NAD(+) + H2O = (2S,4S)-4-hydroxy-2,3,4,5-tetrahydrodipicolinate + NADH + H(+)</text>
        <dbReference type="Rhea" id="RHEA:35323"/>
        <dbReference type="ChEBI" id="CHEBI:15377"/>
        <dbReference type="ChEBI" id="CHEBI:15378"/>
        <dbReference type="ChEBI" id="CHEBI:16845"/>
        <dbReference type="ChEBI" id="CHEBI:57540"/>
        <dbReference type="ChEBI" id="CHEBI:57945"/>
        <dbReference type="ChEBI" id="CHEBI:67139"/>
        <dbReference type="EC" id="1.17.1.8"/>
    </reaction>
</comment>
<dbReference type="PANTHER" id="PTHR20836">
    <property type="entry name" value="DIHYDRODIPICOLINATE REDUCTASE"/>
    <property type="match status" value="1"/>
</dbReference>
<proteinExistence type="inferred from homology"/>
<dbReference type="Gene3D" id="3.40.50.720">
    <property type="entry name" value="NAD(P)-binding Rossmann-like Domain"/>
    <property type="match status" value="1"/>
</dbReference>
<feature type="binding site" evidence="13">
    <location>
        <begin position="100"/>
        <end position="103"/>
    </location>
    <ligand>
        <name>NAD(+)</name>
        <dbReference type="ChEBI" id="CHEBI:57540"/>
    </ligand>
</feature>
<dbReference type="Gene3D" id="3.30.360.10">
    <property type="entry name" value="Dihydrodipicolinate Reductase, domain 2"/>
    <property type="match status" value="1"/>
</dbReference>
<feature type="domain" description="Dihydrodipicolinate reductase N-terminal" evidence="14">
    <location>
        <begin position="1"/>
        <end position="103"/>
    </location>
</feature>
<dbReference type="Pfam" id="PF01113">
    <property type="entry name" value="DapB_N"/>
    <property type="match status" value="1"/>
</dbReference>
<comment type="caution">
    <text evidence="13">Lacks conserved residue(s) required for the propagation of feature annotation.</text>
</comment>
<dbReference type="PANTHER" id="PTHR20836:SF0">
    <property type="entry name" value="4-HYDROXY-TETRAHYDRODIPICOLINATE REDUCTASE 1, CHLOROPLASTIC-RELATED"/>
    <property type="match status" value="1"/>
</dbReference>
<comment type="caution">
    <text evidence="16">The sequence shown here is derived from an EMBL/GenBank/DDBJ whole genome shotgun (WGS) entry which is preliminary data.</text>
</comment>
<keyword evidence="4 13" id="KW-0521">NADP</keyword>
<keyword evidence="8 13" id="KW-0457">Lysine biosynthesis</keyword>
<dbReference type="EC" id="1.17.1.8" evidence="10 13"/>
<feature type="binding site" evidence="13">
    <location>
        <position position="29"/>
    </location>
    <ligand>
        <name>NADP(+)</name>
        <dbReference type="ChEBI" id="CHEBI:58349"/>
    </ligand>
</feature>
<feature type="active site" description="Proton donor/acceptor" evidence="13">
    <location>
        <position position="135"/>
    </location>
</feature>
<evidence type="ECO:0000256" key="10">
    <source>
        <dbReference type="ARBA" id="ARBA00038983"/>
    </source>
</evidence>
<dbReference type="Pfam" id="PF05173">
    <property type="entry name" value="DapB_C"/>
    <property type="match status" value="1"/>
</dbReference>
<keyword evidence="2 13" id="KW-0963">Cytoplasm</keyword>
<comment type="function">
    <text evidence="13">Catalyzes the conversion of 4-hydroxy-tetrahydrodipicolinate (HTPA) to tetrahydrodipicolinate.</text>
</comment>
<dbReference type="PROSITE" id="PS01298">
    <property type="entry name" value="DAPB"/>
    <property type="match status" value="1"/>
</dbReference>
<dbReference type="InterPro" id="IPR036291">
    <property type="entry name" value="NAD(P)-bd_dom_sf"/>
</dbReference>
<protein>
    <recommendedName>
        <fullName evidence="10 13">4-hydroxy-tetrahydrodipicolinate reductase</fullName>
        <shortName evidence="13">HTPA reductase</shortName>
        <ecNumber evidence="10 13">1.17.1.8</ecNumber>
    </recommendedName>
</protein>
<feature type="active site" description="Proton donor" evidence="13">
    <location>
        <position position="139"/>
    </location>
</feature>
<dbReference type="PIRSF" id="PIRSF000161">
    <property type="entry name" value="DHPR"/>
    <property type="match status" value="1"/>
</dbReference>
<accession>A1ZZK8</accession>
<dbReference type="NCBIfam" id="TIGR00036">
    <property type="entry name" value="dapB"/>
    <property type="match status" value="1"/>
</dbReference>
<reference evidence="16" key="1">
    <citation type="submission" date="2007-01" db="EMBL/GenBank/DDBJ databases">
        <authorList>
            <person name="Haygood M."/>
            <person name="Podell S."/>
            <person name="Anderson C."/>
            <person name="Hopkinson B."/>
            <person name="Roe K."/>
            <person name="Barbeau K."/>
            <person name="Gaasterland T."/>
            <person name="Ferriera S."/>
            <person name="Johnson J."/>
            <person name="Kravitz S."/>
            <person name="Beeson K."/>
            <person name="Sutton G."/>
            <person name="Rogers Y.-H."/>
            <person name="Friedman R."/>
            <person name="Frazier M."/>
            <person name="Venter J.C."/>
        </authorList>
    </citation>
    <scope>NUCLEOTIDE SEQUENCE [LARGE SCALE GENOMIC DNA]</scope>
    <source>
        <strain evidence="16">ATCC 23134</strain>
    </source>
</reference>
<organism evidence="16 17">
    <name type="scientific">Microscilla marina ATCC 23134</name>
    <dbReference type="NCBI Taxonomy" id="313606"/>
    <lineage>
        <taxon>Bacteria</taxon>
        <taxon>Pseudomonadati</taxon>
        <taxon>Bacteroidota</taxon>
        <taxon>Cytophagia</taxon>
        <taxon>Cytophagales</taxon>
        <taxon>Microscillaceae</taxon>
        <taxon>Microscilla</taxon>
    </lineage>
</organism>
<feature type="domain" description="Dihydrodipicolinate reductase C-terminal" evidence="15">
    <location>
        <begin position="106"/>
        <end position="236"/>
    </location>
</feature>
<dbReference type="SUPFAM" id="SSF55347">
    <property type="entry name" value="Glyceraldehyde-3-phosphate dehydrogenase-like, C-terminal domain"/>
    <property type="match status" value="1"/>
</dbReference>
<evidence type="ECO:0000256" key="1">
    <source>
        <dbReference type="ARBA" id="ARBA00006642"/>
    </source>
</evidence>
<dbReference type="CDD" id="cd02274">
    <property type="entry name" value="DHDPR_N"/>
    <property type="match status" value="1"/>
</dbReference>
<name>A1ZZK8_MICM2</name>
<comment type="caution">
    <text evidence="13">Was originally thought to be a dihydrodipicolinate reductase (DHDPR), catalyzing the conversion of dihydrodipicolinate to tetrahydrodipicolinate. However, it was shown in E.coli that the substrate of the enzymatic reaction is not dihydrodipicolinate (DHDP) but in fact (2S,4S)-4-hydroxy-2,3,4,5-tetrahydrodipicolinic acid (HTPA), the product released by the DapA-catalyzed reaction.</text>
</comment>
<dbReference type="GO" id="GO:0016726">
    <property type="term" value="F:oxidoreductase activity, acting on CH or CH2 groups, NAD or NADP as acceptor"/>
    <property type="evidence" value="ECO:0007669"/>
    <property type="project" value="UniProtKB-UniRule"/>
</dbReference>
<dbReference type="GO" id="GO:0019877">
    <property type="term" value="P:diaminopimelate biosynthetic process"/>
    <property type="evidence" value="ECO:0007669"/>
    <property type="project" value="UniProtKB-UniRule"/>
</dbReference>
<dbReference type="EMBL" id="AAWS01000078">
    <property type="protein sequence ID" value="EAY24203.1"/>
    <property type="molecule type" value="Genomic_DNA"/>
</dbReference>
<dbReference type="GO" id="GO:0050661">
    <property type="term" value="F:NADP binding"/>
    <property type="evidence" value="ECO:0007669"/>
    <property type="project" value="UniProtKB-UniRule"/>
</dbReference>
<keyword evidence="3 13" id="KW-0028">Amino-acid biosynthesis</keyword>
<evidence type="ECO:0000256" key="13">
    <source>
        <dbReference type="HAMAP-Rule" id="MF_00102"/>
    </source>
</evidence>
<dbReference type="RefSeq" id="WP_002705341.1">
    <property type="nucleotide sequence ID" value="NZ_AAWS01000078.1"/>
</dbReference>
<dbReference type="eggNOG" id="COG0289">
    <property type="taxonomic scope" value="Bacteria"/>
</dbReference>
<evidence type="ECO:0000256" key="7">
    <source>
        <dbReference type="ARBA" id="ARBA00023027"/>
    </source>
</evidence>
<feature type="binding site" evidence="13">
    <location>
        <position position="28"/>
    </location>
    <ligand>
        <name>NAD(+)</name>
        <dbReference type="ChEBI" id="CHEBI:57540"/>
    </ligand>
</feature>
<feature type="binding site" evidence="13">
    <location>
        <begin position="145"/>
        <end position="146"/>
    </location>
    <ligand>
        <name>(S)-2,3,4,5-tetrahydrodipicolinate</name>
        <dbReference type="ChEBI" id="CHEBI:16845"/>
    </ligand>
</feature>
<evidence type="ECO:0000256" key="3">
    <source>
        <dbReference type="ARBA" id="ARBA00022605"/>
    </source>
</evidence>
<dbReference type="GO" id="GO:0009089">
    <property type="term" value="P:lysine biosynthetic process via diaminopimelate"/>
    <property type="evidence" value="ECO:0007669"/>
    <property type="project" value="UniProtKB-UniRule"/>
</dbReference>
<keyword evidence="7 13" id="KW-0520">NAD</keyword>
<dbReference type="AlphaFoldDB" id="A1ZZK8"/>
<evidence type="ECO:0000256" key="4">
    <source>
        <dbReference type="ARBA" id="ARBA00022857"/>
    </source>
</evidence>
<keyword evidence="17" id="KW-1185">Reference proteome</keyword>
<gene>
    <name evidence="13" type="primary">dapB</name>
    <name evidence="16" type="ORF">M23134_01791</name>
</gene>
<evidence type="ECO:0000256" key="2">
    <source>
        <dbReference type="ARBA" id="ARBA00022490"/>
    </source>
</evidence>
<comment type="catalytic activity">
    <reaction evidence="11 13">
        <text>(S)-2,3,4,5-tetrahydrodipicolinate + NADP(+) + H2O = (2S,4S)-4-hydroxy-2,3,4,5-tetrahydrodipicolinate + NADPH + H(+)</text>
        <dbReference type="Rhea" id="RHEA:35331"/>
        <dbReference type="ChEBI" id="CHEBI:15377"/>
        <dbReference type="ChEBI" id="CHEBI:15378"/>
        <dbReference type="ChEBI" id="CHEBI:16845"/>
        <dbReference type="ChEBI" id="CHEBI:57783"/>
        <dbReference type="ChEBI" id="CHEBI:58349"/>
        <dbReference type="ChEBI" id="CHEBI:67139"/>
        <dbReference type="EC" id="1.17.1.8"/>
    </reaction>
</comment>
<evidence type="ECO:0000256" key="12">
    <source>
        <dbReference type="ARBA" id="ARBA00049396"/>
    </source>
</evidence>
<comment type="subcellular location">
    <subcellularLocation>
        <location evidence="13">Cytoplasm</location>
    </subcellularLocation>
</comment>
<dbReference type="InterPro" id="IPR000846">
    <property type="entry name" value="DapB_N"/>
</dbReference>
<comment type="subunit">
    <text evidence="13">Homotetramer.</text>
</comment>
<evidence type="ECO:0000259" key="15">
    <source>
        <dbReference type="Pfam" id="PF05173"/>
    </source>
</evidence>
<evidence type="ECO:0000256" key="9">
    <source>
        <dbReference type="ARBA" id="ARBA00037922"/>
    </source>
</evidence>
<evidence type="ECO:0000313" key="17">
    <source>
        <dbReference type="Proteomes" id="UP000004095"/>
    </source>
</evidence>
<evidence type="ECO:0000256" key="8">
    <source>
        <dbReference type="ARBA" id="ARBA00023154"/>
    </source>
</evidence>
<evidence type="ECO:0000256" key="6">
    <source>
        <dbReference type="ARBA" id="ARBA00023002"/>
    </source>
</evidence>
<dbReference type="InterPro" id="IPR023940">
    <property type="entry name" value="DHDPR_bac"/>
</dbReference>
<dbReference type="InterPro" id="IPR022663">
    <property type="entry name" value="DapB_C"/>
</dbReference>
<dbReference type="GO" id="GO:0008839">
    <property type="term" value="F:4-hydroxy-tetrahydrodipicolinate reductase"/>
    <property type="evidence" value="ECO:0007669"/>
    <property type="project" value="UniProtKB-UniRule"/>
</dbReference>
<evidence type="ECO:0000256" key="11">
    <source>
        <dbReference type="ARBA" id="ARBA00049080"/>
    </source>
</evidence>
<keyword evidence="6 13" id="KW-0560">Oxidoreductase</keyword>
<feature type="binding site" evidence="13">
    <location>
        <position position="136"/>
    </location>
    <ligand>
        <name>(S)-2,3,4,5-tetrahydrodipicolinate</name>
        <dbReference type="ChEBI" id="CHEBI:16845"/>
    </ligand>
</feature>
<evidence type="ECO:0000259" key="14">
    <source>
        <dbReference type="Pfam" id="PF01113"/>
    </source>
</evidence>
<keyword evidence="5 13" id="KW-0220">Diaminopimelate biosynthesis</keyword>